<name>A0ABQ5JXT3_9EUKA</name>
<evidence type="ECO:0000313" key="6">
    <source>
        <dbReference type="EMBL" id="GKT21579.1"/>
    </source>
</evidence>
<dbReference type="InterPro" id="IPR049730">
    <property type="entry name" value="SNF2/RAD54-like_C"/>
</dbReference>
<dbReference type="EMBL" id="BQXS01012325">
    <property type="protein sequence ID" value="GKT21579.1"/>
    <property type="molecule type" value="Genomic_DNA"/>
</dbReference>
<dbReference type="InterPro" id="IPR014001">
    <property type="entry name" value="Helicase_ATP-bd"/>
</dbReference>
<organism evidence="6 7">
    <name type="scientific">Aduncisulcus paluster</name>
    <dbReference type="NCBI Taxonomy" id="2918883"/>
    <lineage>
        <taxon>Eukaryota</taxon>
        <taxon>Metamonada</taxon>
        <taxon>Carpediemonas-like organisms</taxon>
        <taxon>Aduncisulcus</taxon>
    </lineage>
</organism>
<feature type="region of interest" description="Disordered" evidence="3">
    <location>
        <begin position="377"/>
        <end position="418"/>
    </location>
</feature>
<feature type="compositionally biased region" description="Polar residues" evidence="3">
    <location>
        <begin position="69"/>
        <end position="91"/>
    </location>
</feature>
<proteinExistence type="predicted"/>
<dbReference type="Pfam" id="PF00176">
    <property type="entry name" value="SNF2-rel_dom"/>
    <property type="match status" value="2"/>
</dbReference>
<evidence type="ECO:0000256" key="3">
    <source>
        <dbReference type="SAM" id="MobiDB-lite"/>
    </source>
</evidence>
<dbReference type="CDD" id="cd17919">
    <property type="entry name" value="DEXHc_Snf"/>
    <property type="match status" value="1"/>
</dbReference>
<dbReference type="PROSITE" id="PS51194">
    <property type="entry name" value="HELICASE_CTER"/>
    <property type="match status" value="1"/>
</dbReference>
<keyword evidence="2" id="KW-0175">Coiled coil</keyword>
<feature type="compositionally biased region" description="Low complexity" evidence="3">
    <location>
        <begin position="49"/>
        <end position="68"/>
    </location>
</feature>
<feature type="region of interest" description="Disordered" evidence="3">
    <location>
        <begin position="46"/>
        <end position="271"/>
    </location>
</feature>
<evidence type="ECO:0000256" key="2">
    <source>
        <dbReference type="SAM" id="Coils"/>
    </source>
</evidence>
<dbReference type="CDD" id="cd18793">
    <property type="entry name" value="SF2_C_SNF"/>
    <property type="match status" value="1"/>
</dbReference>
<dbReference type="Pfam" id="PF00271">
    <property type="entry name" value="Helicase_C"/>
    <property type="match status" value="1"/>
</dbReference>
<dbReference type="SMART" id="SM00490">
    <property type="entry name" value="HELICc"/>
    <property type="match status" value="1"/>
</dbReference>
<feature type="compositionally biased region" description="Acidic residues" evidence="3">
    <location>
        <begin position="384"/>
        <end position="415"/>
    </location>
</feature>
<feature type="coiled-coil region" evidence="2">
    <location>
        <begin position="562"/>
        <end position="589"/>
    </location>
</feature>
<accession>A0ABQ5JXT3</accession>
<reference evidence="6" key="1">
    <citation type="submission" date="2022-03" db="EMBL/GenBank/DDBJ databases">
        <title>Draft genome sequence of Aduncisulcus paluster, a free-living microaerophilic Fornicata.</title>
        <authorList>
            <person name="Yuyama I."/>
            <person name="Kume K."/>
            <person name="Tamura T."/>
            <person name="Inagaki Y."/>
            <person name="Hashimoto T."/>
        </authorList>
    </citation>
    <scope>NUCLEOTIDE SEQUENCE</scope>
    <source>
        <strain evidence="6">NY0171</strain>
    </source>
</reference>
<comment type="caution">
    <text evidence="6">The sequence shown here is derived from an EMBL/GenBank/DDBJ whole genome shotgun (WGS) entry which is preliminary data.</text>
</comment>
<feature type="domain" description="Helicase ATP-binding" evidence="4">
    <location>
        <begin position="339"/>
        <end position="672"/>
    </location>
</feature>
<gene>
    <name evidence="6" type="ORF">ADUPG1_011946</name>
</gene>
<feature type="coiled-coil region" evidence="2">
    <location>
        <begin position="487"/>
        <end position="529"/>
    </location>
</feature>
<protein>
    <submittedName>
        <fullName evidence="6">Uncharacterized protein</fullName>
    </submittedName>
</protein>
<evidence type="ECO:0000259" key="4">
    <source>
        <dbReference type="PROSITE" id="PS51192"/>
    </source>
</evidence>
<dbReference type="SUPFAM" id="SSF52540">
    <property type="entry name" value="P-loop containing nucleoside triphosphate hydrolases"/>
    <property type="match status" value="2"/>
</dbReference>
<dbReference type="InterPro" id="IPR038718">
    <property type="entry name" value="SNF2-like_sf"/>
</dbReference>
<dbReference type="Proteomes" id="UP001057375">
    <property type="component" value="Unassembled WGS sequence"/>
</dbReference>
<sequence length="1251" mass="140518">MHKTPSKGYKRRTYLDYDENDIEGDEKFHSIVCQFKFSADEEKEEIERQSSLLMQRSQRSAQSPSSGSFMLTTPDQIPNIGKSHSISTIKRVTSERQPDLAKPFTSTKSSEDENDSFAWSSDDKFGSMREYPPETTSVLRHEPATPDQQDDDPFSISDELSPRKGIPITENDANGIINSQANPPAAPHFSSSALSDAATRSPSPGPLMSFSDDVAGYVSADEERGDRSGVEESGSGIDDTNEGRKGKSRARIDDSRQTTDISSCSSSSASFDNDIHTSVCIRKRRATSSQTLFSLLAFIYSNNDGFSASFPTASDPSIRPFLPATLNATLRPFQQEGVAWLMTLKDGGILADEMGCGKTIQTLAFLLKLKETREKERSAVEKSEGEEENEMEDEGVVEDEDEIEEDDDEEKDEDVSEKHLPHLIFCPNSTLHNWKTECDRFTPSLHAYVYHGSSKERITCRKEIRRCLNGSQSDIVKDVAIQRKNCIKKWKRKRKCLQDDANEEKESILQQKNQIARQLKRLKKKYRQNVIPTSDYEIQLGSIRKKYISISERDSEIDGGLVSDLERCNESEKEELDRLRVERQELSKRYSKIDVILAPYSLLSSKQDRGFLSTLVFEWLVLDESQMIKNVKTNRYKFINSLKTNHRLLLSGTPIQNDENELLATICLLIPSIINGRRGKDINSIIDSIFRDTLSEIQRIGEQDCFKYIDYLVSRRNDSLSTSSSSSSSSSSPSSSTSLASSLSSFPSSSSSLSSSSIIFHNSSIKTTDIEENLILKLLKSILSPLILRRTKDQVCQLPPKHRHYVPLPMTSTQSRLYQLVKTTEAMKASYSRREEEDPSGMLVDPCSPDPKGFKMSVGSSSVKPQPQCSSALHVLIKLRKAAIHPILLSSLYPEHTISQISASLPILHVSSMGRLFSEVKQACCLPRHARGSKEDFEKALGGLSDFEIHSALVSVCDSIEHHGCGCVRLSGFTRDIPPQGHEGECRCGICIVVKQLHKHLLCIDQLMDSNKMKELMKIVRKKVFPEKGKEEEERGSQDMFISTKPEDEDEEDGIIIDSDCCDPHPESSRYCVDEHSKEVFHASGREKVIIFSFFTSVLDIIECLLHHASIPFLRFDGSTPTEDREEILCSFNYNFKFTDPHVILISTRCGGAGINLFSASTVIFLDHDFNYAADLQAEDRAHRIGQTRPVNVIKLVSDSSVDQHILKMSERKAKLAAVMLEQEGGKFGMISNDEEDQKEISKIFQSVFED</sequence>
<evidence type="ECO:0000259" key="5">
    <source>
        <dbReference type="PROSITE" id="PS51194"/>
    </source>
</evidence>
<feature type="compositionally biased region" description="Basic and acidic residues" evidence="3">
    <location>
        <begin position="241"/>
        <end position="257"/>
    </location>
</feature>
<dbReference type="Gene3D" id="3.40.50.300">
    <property type="entry name" value="P-loop containing nucleotide triphosphate hydrolases"/>
    <property type="match status" value="2"/>
</dbReference>
<evidence type="ECO:0000256" key="1">
    <source>
        <dbReference type="ARBA" id="ARBA00022801"/>
    </source>
</evidence>
<keyword evidence="1" id="KW-0378">Hydrolase</keyword>
<evidence type="ECO:0000313" key="7">
    <source>
        <dbReference type="Proteomes" id="UP001057375"/>
    </source>
</evidence>
<dbReference type="PANTHER" id="PTHR10799">
    <property type="entry name" value="SNF2/RAD54 HELICASE FAMILY"/>
    <property type="match status" value="1"/>
</dbReference>
<dbReference type="InterPro" id="IPR000330">
    <property type="entry name" value="SNF2_N"/>
</dbReference>
<feature type="compositionally biased region" description="Basic and acidic residues" evidence="3">
    <location>
        <begin position="221"/>
        <end position="230"/>
    </location>
</feature>
<keyword evidence="7" id="KW-1185">Reference proteome</keyword>
<dbReference type="InterPro" id="IPR001650">
    <property type="entry name" value="Helicase_C-like"/>
</dbReference>
<feature type="domain" description="Helicase C-terminal" evidence="5">
    <location>
        <begin position="1072"/>
        <end position="1225"/>
    </location>
</feature>
<feature type="compositionally biased region" description="Polar residues" evidence="3">
    <location>
        <begin position="189"/>
        <end position="202"/>
    </location>
</feature>
<dbReference type="SMART" id="SM00487">
    <property type="entry name" value="DEXDc"/>
    <property type="match status" value="1"/>
</dbReference>
<dbReference type="PROSITE" id="PS51192">
    <property type="entry name" value="HELICASE_ATP_BIND_1"/>
    <property type="match status" value="1"/>
</dbReference>
<dbReference type="Gene3D" id="3.40.50.10810">
    <property type="entry name" value="Tandem AAA-ATPase domain"/>
    <property type="match status" value="3"/>
</dbReference>
<dbReference type="InterPro" id="IPR027417">
    <property type="entry name" value="P-loop_NTPase"/>
</dbReference>